<evidence type="ECO:0000313" key="1">
    <source>
        <dbReference type="Proteomes" id="UP000504609"/>
    </source>
</evidence>
<dbReference type="GeneID" id="111456309"/>
<accession>A0A6J1GPE1</accession>
<reference evidence="2" key="1">
    <citation type="submission" date="2025-08" db="UniProtKB">
        <authorList>
            <consortium name="RefSeq"/>
        </authorList>
    </citation>
    <scope>IDENTIFICATION</scope>
    <source>
        <tissue evidence="2">Young leaves</tissue>
    </source>
</reference>
<dbReference type="Gene3D" id="3.30.900.20">
    <property type="match status" value="1"/>
</dbReference>
<dbReference type="GO" id="GO:0005634">
    <property type="term" value="C:nucleus"/>
    <property type="evidence" value="ECO:0007669"/>
    <property type="project" value="InterPro"/>
</dbReference>
<dbReference type="GO" id="GO:0007096">
    <property type="term" value="P:regulation of exit from mitosis"/>
    <property type="evidence" value="ECO:0007669"/>
    <property type="project" value="InterPro"/>
</dbReference>
<dbReference type="RefSeq" id="XP_022953906.1">
    <property type="nucleotide sequence ID" value="XM_023098138.1"/>
</dbReference>
<proteinExistence type="predicted"/>
<dbReference type="PANTHER" id="PTHR15681:SF1">
    <property type="entry name" value="MAD2L1-BINDING PROTEIN"/>
    <property type="match status" value="1"/>
</dbReference>
<protein>
    <submittedName>
        <fullName evidence="2">Uncharacterized protein LOC111456309</fullName>
    </submittedName>
</protein>
<dbReference type="Proteomes" id="UP000504609">
    <property type="component" value="Unplaced"/>
</dbReference>
<name>A0A6J1GPE1_CUCMO</name>
<gene>
    <name evidence="2" type="primary">LOC111456309</name>
</gene>
<organism evidence="1 2">
    <name type="scientific">Cucurbita moschata</name>
    <name type="common">Winter crookneck squash</name>
    <name type="synonym">Cucurbita pepo var. moschata</name>
    <dbReference type="NCBI Taxonomy" id="3662"/>
    <lineage>
        <taxon>Eukaryota</taxon>
        <taxon>Viridiplantae</taxon>
        <taxon>Streptophyta</taxon>
        <taxon>Embryophyta</taxon>
        <taxon>Tracheophyta</taxon>
        <taxon>Spermatophyta</taxon>
        <taxon>Magnoliopsida</taxon>
        <taxon>eudicotyledons</taxon>
        <taxon>Gunneridae</taxon>
        <taxon>Pentapetalae</taxon>
        <taxon>rosids</taxon>
        <taxon>fabids</taxon>
        <taxon>Cucurbitales</taxon>
        <taxon>Cucurbitaceae</taxon>
        <taxon>Cucurbiteae</taxon>
        <taxon>Cucurbita</taxon>
    </lineage>
</organism>
<evidence type="ECO:0000313" key="2">
    <source>
        <dbReference type="RefSeq" id="XP_022953906.1"/>
    </source>
</evidence>
<dbReference type="AlphaFoldDB" id="A0A6J1GPE1"/>
<dbReference type="PANTHER" id="PTHR15681">
    <property type="entry name" value="MAD2L1-BINDING PROTEIN"/>
    <property type="match status" value="1"/>
</dbReference>
<dbReference type="KEGG" id="cmos:111456309"/>
<dbReference type="InterPro" id="IPR053729">
    <property type="entry name" value="MAD2L1BP_domain_sf"/>
</dbReference>
<dbReference type="InterPro" id="IPR009511">
    <property type="entry name" value="MAD1/Cdc20-bound-Mad2-bd"/>
</dbReference>
<keyword evidence="1" id="KW-1185">Reference proteome</keyword>
<sequence>MFPPSTSFFPSHFSIQIYKHIPRKTAFPSLSLSLAGMEGEGTSEMEYTEIESSADYFDSSILFNIINDVSAFVLYMHQQVPSILQDMSIEFDTLHEEYKELGSELAQNELKASSRRKHTGRMREVRQGIKRMEKLMNSVSRFQAAIKSLISETSNVQEVLLILGATPLRPQYVYELCFSHKNVVVRGADYFVKHKAAEVLSRKAIRTLISKDAGSASYPGPTKLFLLVKAPSSINLPLHFIPKREFRYSKKIKPFKLRFKCKAQIHQMNDPGPDREFQVGNSDDLANSSVEDSIWFQCRHAIKGIAFNRSDED</sequence>